<feature type="region of interest" description="Disordered" evidence="4">
    <location>
        <begin position="686"/>
        <end position="707"/>
    </location>
</feature>
<keyword evidence="5" id="KW-1133">Transmembrane helix</keyword>
<dbReference type="InterPro" id="IPR013783">
    <property type="entry name" value="Ig-like_fold"/>
</dbReference>
<feature type="transmembrane region" description="Helical" evidence="5">
    <location>
        <begin position="720"/>
        <end position="741"/>
    </location>
</feature>
<dbReference type="InterPro" id="IPR013098">
    <property type="entry name" value="Ig_I-set"/>
</dbReference>
<dbReference type="FunFam" id="2.60.40.10:FF:000032">
    <property type="entry name" value="palladin isoform X1"/>
    <property type="match status" value="1"/>
</dbReference>
<dbReference type="Gene3D" id="2.60.40.10">
    <property type="entry name" value="Immunoglobulins"/>
    <property type="match status" value="6"/>
</dbReference>
<dbReference type="SUPFAM" id="SSF49265">
    <property type="entry name" value="Fibronectin type III"/>
    <property type="match status" value="1"/>
</dbReference>
<dbReference type="GO" id="GO:0098609">
    <property type="term" value="P:cell-cell adhesion"/>
    <property type="evidence" value="ECO:0007669"/>
    <property type="project" value="TreeGrafter"/>
</dbReference>
<dbReference type="STRING" id="1965070.A0A3S3PXM9"/>
<dbReference type="OrthoDB" id="9998697at2759"/>
<dbReference type="Pfam" id="PF00047">
    <property type="entry name" value="ig"/>
    <property type="match status" value="1"/>
</dbReference>
<keyword evidence="10" id="KW-1185">Reference proteome</keyword>
<evidence type="ECO:0000256" key="4">
    <source>
        <dbReference type="SAM" id="MobiDB-lite"/>
    </source>
</evidence>
<dbReference type="SMART" id="SM00060">
    <property type="entry name" value="FN3"/>
    <property type="match status" value="2"/>
</dbReference>
<feature type="domain" description="Ig-like" evidence="7">
    <location>
        <begin position="250"/>
        <end position="335"/>
    </location>
</feature>
<feature type="signal peptide" evidence="6">
    <location>
        <begin position="1"/>
        <end position="24"/>
    </location>
</feature>
<reference evidence="9 10" key="1">
    <citation type="journal article" date="2018" name="Gigascience">
        <title>Genomes of trombidid mites reveal novel predicted allergens and laterally-transferred genes associated with secondary metabolism.</title>
        <authorList>
            <person name="Dong X."/>
            <person name="Chaisiri K."/>
            <person name="Xia D."/>
            <person name="Armstrong S.D."/>
            <person name="Fang Y."/>
            <person name="Donnelly M.J."/>
            <person name="Kadowaki T."/>
            <person name="McGarry J.W."/>
            <person name="Darby A.C."/>
            <person name="Makepeace B.L."/>
        </authorList>
    </citation>
    <scope>NUCLEOTIDE SEQUENCE [LARGE SCALE GENOMIC DNA]</scope>
    <source>
        <strain evidence="9">UoL-WK</strain>
    </source>
</reference>
<keyword evidence="3" id="KW-0393">Immunoglobulin domain</keyword>
<keyword evidence="5" id="KW-0472">Membrane</keyword>
<proteinExistence type="predicted"/>
<evidence type="ECO:0000256" key="5">
    <source>
        <dbReference type="SAM" id="Phobius"/>
    </source>
</evidence>
<feature type="domain" description="Ig-like" evidence="7">
    <location>
        <begin position="35"/>
        <end position="130"/>
    </location>
</feature>
<comment type="caution">
    <text evidence="9">The sequence shown here is derived from an EMBL/GenBank/DDBJ whole genome shotgun (WGS) entry which is preliminary data.</text>
</comment>
<dbReference type="GO" id="GO:0016020">
    <property type="term" value="C:membrane"/>
    <property type="evidence" value="ECO:0007669"/>
    <property type="project" value="UniProtKB-ARBA"/>
</dbReference>
<dbReference type="PANTHER" id="PTHR44170">
    <property type="entry name" value="PROTEIN SIDEKICK"/>
    <property type="match status" value="1"/>
</dbReference>
<feature type="chain" id="PRO_5018653712" evidence="6">
    <location>
        <begin position="25"/>
        <end position="947"/>
    </location>
</feature>
<dbReference type="PROSITE" id="PS50853">
    <property type="entry name" value="FN3"/>
    <property type="match status" value="2"/>
</dbReference>
<keyword evidence="6" id="KW-0732">Signal</keyword>
<dbReference type="PROSITE" id="PS50835">
    <property type="entry name" value="IG_LIKE"/>
    <property type="match status" value="4"/>
</dbReference>
<feature type="domain" description="Fibronectin type-III" evidence="8">
    <location>
        <begin position="488"/>
        <end position="585"/>
    </location>
</feature>
<organism evidence="9 10">
    <name type="scientific">Dinothrombium tinctorium</name>
    <dbReference type="NCBI Taxonomy" id="1965070"/>
    <lineage>
        <taxon>Eukaryota</taxon>
        <taxon>Metazoa</taxon>
        <taxon>Ecdysozoa</taxon>
        <taxon>Arthropoda</taxon>
        <taxon>Chelicerata</taxon>
        <taxon>Arachnida</taxon>
        <taxon>Acari</taxon>
        <taxon>Acariformes</taxon>
        <taxon>Trombidiformes</taxon>
        <taxon>Prostigmata</taxon>
        <taxon>Anystina</taxon>
        <taxon>Parasitengona</taxon>
        <taxon>Trombidioidea</taxon>
        <taxon>Trombidiidae</taxon>
        <taxon>Dinothrombium</taxon>
    </lineage>
</organism>
<dbReference type="Proteomes" id="UP000285301">
    <property type="component" value="Unassembled WGS sequence"/>
</dbReference>
<name>A0A3S3PXM9_9ACAR</name>
<keyword evidence="5" id="KW-0812">Transmembrane</keyword>
<dbReference type="PANTHER" id="PTHR44170:SF6">
    <property type="entry name" value="CONTACTIN"/>
    <property type="match status" value="1"/>
</dbReference>
<dbReference type="InterPro" id="IPR036116">
    <property type="entry name" value="FN3_sf"/>
</dbReference>
<dbReference type="InterPro" id="IPR007110">
    <property type="entry name" value="Ig-like_dom"/>
</dbReference>
<feature type="domain" description="Ig-like" evidence="7">
    <location>
        <begin position="340"/>
        <end position="429"/>
    </location>
</feature>
<dbReference type="SMART" id="SM00409">
    <property type="entry name" value="IG"/>
    <property type="match status" value="3"/>
</dbReference>
<feature type="region of interest" description="Disordered" evidence="4">
    <location>
        <begin position="438"/>
        <end position="468"/>
    </location>
</feature>
<evidence type="ECO:0000259" key="8">
    <source>
        <dbReference type="PROSITE" id="PS50853"/>
    </source>
</evidence>
<dbReference type="AlphaFoldDB" id="A0A3S3PXM9"/>
<protein>
    <submittedName>
        <fullName evidence="9">Interference hedgehog-like protein</fullName>
    </submittedName>
</protein>
<sequence length="947" mass="104782">MSRRDHRCPLLVLLLLWLSDSVKMRKHGDPSMQHPSLKFTTQPTSKYVFPDGGKYVMKCDAVPAAAEIGWLLDGRPLLETWFARYVRISRNALTIKLPKNALNDGSLDATALKNVAFQCVASHKHAAIISQPAKLLIATLHPFPSSMANATISLLEGNTAVIHCSPPFAVPNVVTEFAFNGTIIDKSRGKQYRYQLMPSGNLHILSTKLSDSGYYKCISHNPFLKKKQNATNIIHLQVKKFSAKSSEKSPQFVVKPKSHINAILGTNVTFECVANGSPVPTITWSKLKSDLPRNKYVIVSGNLILIEAKRSDEGTYVCEASSPGFEKISATSILSVHEVPQITSISEDTNVVDGEDLRLMCSAKGKPKPLITWTLNGNRVADENIFNTVQHGNELSTLIIRNVNNENSGIYQCFATNELDSTYAYVRVSVADLKYKTSPASKGNEGDFPSESDNDFDTNNSDGIGNEDDLVDIQVGKKRKNKGIKMIPPSRPEISRLADDSVMVRWNVPNNDGLPIMFFKVQYKEVGRNHWMTVDADIAPHIHSYAVSGLKTGATYRFRIAAVYSNNDNKLGKTSQKFTLLKDPPIKKPNFPPKIIHAAAVSPSAILIDWDYSDNEDVKTEGFFIHYRASDTASDYFKITVEGSTTRSHVISHLLPDTTYDIKMQCFNVAGTSSFSNIFMSKTEKSKTESKSDNDESNSIGQNTPPIPVTSRDDRTLYCVIAIAFVAVVLVFIVYIILCIVRHKQQNASEASNTNKLKKNRQTEASDCNYLNGGHKSDYQYSNFHKSNGHLSNGISEKSLNGFFCQHHEEALHGSSERINIRSNPLCDRSQAMSTAALYTGNGKHAFSENNRLTSSASQASLHNTLEKRKGGYVDERYPTFFTPARINGRVSSFSRLNGTLERKRKSRTDLVSAVDGKECEPMLNRCNGAATTASANGPIVIMQSSC</sequence>
<dbReference type="GO" id="GO:0030154">
    <property type="term" value="P:cell differentiation"/>
    <property type="evidence" value="ECO:0007669"/>
    <property type="project" value="UniProtKB-ARBA"/>
</dbReference>
<evidence type="ECO:0000256" key="3">
    <source>
        <dbReference type="ARBA" id="ARBA00023319"/>
    </source>
</evidence>
<dbReference type="InterPro" id="IPR003961">
    <property type="entry name" value="FN3_dom"/>
</dbReference>
<dbReference type="SMART" id="SM00408">
    <property type="entry name" value="IGc2"/>
    <property type="match status" value="3"/>
</dbReference>
<keyword evidence="2" id="KW-1015">Disulfide bond</keyword>
<dbReference type="InterPro" id="IPR036179">
    <property type="entry name" value="Ig-like_dom_sf"/>
</dbReference>
<evidence type="ECO:0000256" key="2">
    <source>
        <dbReference type="ARBA" id="ARBA00023157"/>
    </source>
</evidence>
<dbReference type="InterPro" id="IPR013151">
    <property type="entry name" value="Immunoglobulin_dom"/>
</dbReference>
<accession>A0A3S3PXM9</accession>
<dbReference type="SUPFAM" id="SSF48726">
    <property type="entry name" value="Immunoglobulin"/>
    <property type="match status" value="4"/>
</dbReference>
<feature type="domain" description="Fibronectin type-III" evidence="8">
    <location>
        <begin position="592"/>
        <end position="686"/>
    </location>
</feature>
<dbReference type="Pfam" id="PF07679">
    <property type="entry name" value="I-set"/>
    <property type="match status" value="1"/>
</dbReference>
<gene>
    <name evidence="9" type="ORF">B4U79_09542</name>
</gene>
<dbReference type="Pfam" id="PF00041">
    <property type="entry name" value="fn3"/>
    <property type="match status" value="2"/>
</dbReference>
<evidence type="ECO:0000313" key="9">
    <source>
        <dbReference type="EMBL" id="RWS10058.1"/>
    </source>
</evidence>
<evidence type="ECO:0000256" key="1">
    <source>
        <dbReference type="ARBA" id="ARBA00022737"/>
    </source>
</evidence>
<keyword evidence="1" id="KW-0677">Repeat</keyword>
<dbReference type="GO" id="GO:0009653">
    <property type="term" value="P:anatomical structure morphogenesis"/>
    <property type="evidence" value="ECO:0007669"/>
    <property type="project" value="UniProtKB-ARBA"/>
</dbReference>
<dbReference type="InterPro" id="IPR003599">
    <property type="entry name" value="Ig_sub"/>
</dbReference>
<dbReference type="InterPro" id="IPR003598">
    <property type="entry name" value="Ig_sub2"/>
</dbReference>
<evidence type="ECO:0000256" key="6">
    <source>
        <dbReference type="SAM" id="SignalP"/>
    </source>
</evidence>
<dbReference type="CDD" id="cd00063">
    <property type="entry name" value="FN3"/>
    <property type="match status" value="2"/>
</dbReference>
<dbReference type="EMBL" id="NCKU01002242">
    <property type="protein sequence ID" value="RWS10058.1"/>
    <property type="molecule type" value="Genomic_DNA"/>
</dbReference>
<dbReference type="Pfam" id="PF13927">
    <property type="entry name" value="Ig_3"/>
    <property type="match status" value="1"/>
</dbReference>
<evidence type="ECO:0000313" key="10">
    <source>
        <dbReference type="Proteomes" id="UP000285301"/>
    </source>
</evidence>
<feature type="domain" description="Ig-like" evidence="7">
    <location>
        <begin position="142"/>
        <end position="231"/>
    </location>
</feature>
<dbReference type="GO" id="GO:0007399">
    <property type="term" value="P:nervous system development"/>
    <property type="evidence" value="ECO:0007669"/>
    <property type="project" value="TreeGrafter"/>
</dbReference>
<evidence type="ECO:0000259" key="7">
    <source>
        <dbReference type="PROSITE" id="PS50835"/>
    </source>
</evidence>